<evidence type="ECO:0000256" key="8">
    <source>
        <dbReference type="ARBA" id="ARBA00023136"/>
    </source>
</evidence>
<dbReference type="InterPro" id="IPR011527">
    <property type="entry name" value="ABC1_TM_dom"/>
</dbReference>
<dbReference type="Gene3D" id="1.20.1560.10">
    <property type="entry name" value="ABC transporter type 1, transmembrane domain"/>
    <property type="match status" value="1"/>
</dbReference>
<dbReference type="GO" id="GO:0016020">
    <property type="term" value="C:membrane"/>
    <property type="evidence" value="ECO:0007669"/>
    <property type="project" value="InterPro"/>
</dbReference>
<keyword evidence="12" id="KW-1185">Reference proteome</keyword>
<evidence type="ECO:0000259" key="10">
    <source>
        <dbReference type="PROSITE" id="PS50929"/>
    </source>
</evidence>
<reference evidence="11" key="1">
    <citation type="submission" date="2020-05" db="EMBL/GenBank/DDBJ databases">
        <title>Phylogenomic resolution of chytrid fungi.</title>
        <authorList>
            <person name="Stajich J.E."/>
            <person name="Amses K."/>
            <person name="Simmons R."/>
            <person name="Seto K."/>
            <person name="Myers J."/>
            <person name="Bonds A."/>
            <person name="Quandt C.A."/>
            <person name="Barry K."/>
            <person name="Liu P."/>
            <person name="Grigoriev I."/>
            <person name="Longcore J.E."/>
            <person name="James T.Y."/>
        </authorList>
    </citation>
    <scope>NUCLEOTIDE SEQUENCE</scope>
    <source>
        <strain evidence="11">JEL0379</strain>
    </source>
</reference>
<dbReference type="InterPro" id="IPR036640">
    <property type="entry name" value="ABC1_TM_sf"/>
</dbReference>
<keyword evidence="2" id="KW-0813">Transport</keyword>
<evidence type="ECO:0000256" key="4">
    <source>
        <dbReference type="ARBA" id="ARBA00022737"/>
    </source>
</evidence>
<keyword evidence="8 9" id="KW-0472">Membrane</keyword>
<keyword evidence="3 9" id="KW-0812">Transmembrane</keyword>
<dbReference type="EMBL" id="JADGJQ010000065">
    <property type="protein sequence ID" value="KAJ3174478.1"/>
    <property type="molecule type" value="Genomic_DNA"/>
</dbReference>
<feature type="domain" description="ABC transmembrane type-1" evidence="10">
    <location>
        <begin position="103"/>
        <end position="383"/>
    </location>
</feature>
<feature type="transmembrane region" description="Helical" evidence="9">
    <location>
        <begin position="348"/>
        <end position="368"/>
    </location>
</feature>
<evidence type="ECO:0000256" key="9">
    <source>
        <dbReference type="SAM" id="Phobius"/>
    </source>
</evidence>
<dbReference type="AlphaFoldDB" id="A0AAD5XMY1"/>
<keyword evidence="6" id="KW-0067">ATP-binding</keyword>
<proteinExistence type="predicted"/>
<gene>
    <name evidence="11" type="primary">ABCC4_2</name>
    <name evidence="11" type="ORF">HDU87_007171</name>
</gene>
<evidence type="ECO:0000256" key="2">
    <source>
        <dbReference type="ARBA" id="ARBA00022448"/>
    </source>
</evidence>
<dbReference type="PROSITE" id="PS50929">
    <property type="entry name" value="ABC_TM1F"/>
    <property type="match status" value="1"/>
</dbReference>
<feature type="transmembrane region" description="Helical" evidence="9">
    <location>
        <begin position="316"/>
        <end position="336"/>
    </location>
</feature>
<evidence type="ECO:0000256" key="1">
    <source>
        <dbReference type="ARBA" id="ARBA00004127"/>
    </source>
</evidence>
<feature type="transmembrane region" description="Helical" evidence="9">
    <location>
        <begin position="98"/>
        <end position="123"/>
    </location>
</feature>
<comment type="caution">
    <text evidence="11">The sequence shown here is derived from an EMBL/GenBank/DDBJ whole genome shotgun (WGS) entry which is preliminary data.</text>
</comment>
<evidence type="ECO:0000256" key="5">
    <source>
        <dbReference type="ARBA" id="ARBA00022741"/>
    </source>
</evidence>
<evidence type="ECO:0000256" key="3">
    <source>
        <dbReference type="ARBA" id="ARBA00022692"/>
    </source>
</evidence>
<name>A0AAD5XMY1_9FUNG</name>
<keyword evidence="4" id="KW-0677">Repeat</keyword>
<feature type="transmembrane region" description="Helical" evidence="9">
    <location>
        <begin position="214"/>
        <end position="236"/>
    </location>
</feature>
<evidence type="ECO:0000313" key="12">
    <source>
        <dbReference type="Proteomes" id="UP001212152"/>
    </source>
</evidence>
<dbReference type="Pfam" id="PF00664">
    <property type="entry name" value="ABC_membrane"/>
    <property type="match status" value="1"/>
</dbReference>
<organism evidence="11 12">
    <name type="scientific">Geranomyces variabilis</name>
    <dbReference type="NCBI Taxonomy" id="109894"/>
    <lineage>
        <taxon>Eukaryota</taxon>
        <taxon>Fungi</taxon>
        <taxon>Fungi incertae sedis</taxon>
        <taxon>Chytridiomycota</taxon>
        <taxon>Chytridiomycota incertae sedis</taxon>
        <taxon>Chytridiomycetes</taxon>
        <taxon>Spizellomycetales</taxon>
        <taxon>Powellomycetaceae</taxon>
        <taxon>Geranomyces</taxon>
    </lineage>
</organism>
<dbReference type="GO" id="GO:0005524">
    <property type="term" value="F:ATP binding"/>
    <property type="evidence" value="ECO:0007669"/>
    <property type="project" value="UniProtKB-KW"/>
</dbReference>
<dbReference type="SUPFAM" id="SSF90123">
    <property type="entry name" value="ABC transporter transmembrane region"/>
    <property type="match status" value="1"/>
</dbReference>
<dbReference type="GO" id="GO:0012505">
    <property type="term" value="C:endomembrane system"/>
    <property type="evidence" value="ECO:0007669"/>
    <property type="project" value="UniProtKB-SubCell"/>
</dbReference>
<keyword evidence="5" id="KW-0547">Nucleotide-binding</keyword>
<dbReference type="GO" id="GO:0140359">
    <property type="term" value="F:ABC-type transporter activity"/>
    <property type="evidence" value="ECO:0007669"/>
    <property type="project" value="InterPro"/>
</dbReference>
<sequence>MTQASSNSGPNPALADGHKVIKRRGILSFVSLSWIDPLLRTGYRTTLQETDLPPLPLSEQADASAHVLDGFWDALAAHQANATKRVAPSLLAPLTKKYWASFLLACLLMGITVAVSIILPTQIDNVIDALTSNDRYITMAFVYAAVYCGLQVLNSVALYTFHSIVLVITMGLRSILVGGVYRKSMVLSPRARATFTSGQINSLVDVDVPAVQQFIVCLITLVGGLAQVALALYFIARLLGVTTWITAGIYLGLTLLVAAVMPLFGIGQALYMVALDRRTKRLREFLYGIQSVKYQGREDEYLRGIVASRDAQLRGLVWIMFALGLVLVLFMVQAISLPVLTVIAYSKLGGVMSAANIFAILGLLGALVSPSSDLPENLQYVATRPWLACSVAPRTRSVTDRFSS</sequence>
<evidence type="ECO:0000313" key="11">
    <source>
        <dbReference type="EMBL" id="KAJ3174478.1"/>
    </source>
</evidence>
<accession>A0AAD5XMY1</accession>
<dbReference type="PANTHER" id="PTHR24223">
    <property type="entry name" value="ATP-BINDING CASSETTE SUB-FAMILY C"/>
    <property type="match status" value="1"/>
</dbReference>
<evidence type="ECO:0000256" key="6">
    <source>
        <dbReference type="ARBA" id="ARBA00022840"/>
    </source>
</evidence>
<dbReference type="PANTHER" id="PTHR24223:SF443">
    <property type="entry name" value="MULTIDRUG-RESISTANCE LIKE PROTEIN 1, ISOFORM I"/>
    <property type="match status" value="1"/>
</dbReference>
<dbReference type="Proteomes" id="UP001212152">
    <property type="component" value="Unassembled WGS sequence"/>
</dbReference>
<feature type="transmembrane region" description="Helical" evidence="9">
    <location>
        <begin position="248"/>
        <end position="273"/>
    </location>
</feature>
<protein>
    <submittedName>
        <fullName evidence="11">Multidrug resistance-associated protein 4</fullName>
    </submittedName>
</protein>
<dbReference type="InterPro" id="IPR050173">
    <property type="entry name" value="ABC_transporter_C-like"/>
</dbReference>
<evidence type="ECO:0000256" key="7">
    <source>
        <dbReference type="ARBA" id="ARBA00022989"/>
    </source>
</evidence>
<feature type="transmembrane region" description="Helical" evidence="9">
    <location>
        <begin position="135"/>
        <end position="153"/>
    </location>
</feature>
<comment type="subcellular location">
    <subcellularLocation>
        <location evidence="1">Endomembrane system</location>
        <topology evidence="1">Multi-pass membrane protein</topology>
    </subcellularLocation>
</comment>
<keyword evidence="7 9" id="KW-1133">Transmembrane helix</keyword>